<organism evidence="4 5">
    <name type="scientific">Protaetiibacter larvae</name>
    <dbReference type="NCBI Taxonomy" id="2592654"/>
    <lineage>
        <taxon>Bacteria</taxon>
        <taxon>Bacillati</taxon>
        <taxon>Actinomycetota</taxon>
        <taxon>Actinomycetes</taxon>
        <taxon>Micrococcales</taxon>
        <taxon>Microbacteriaceae</taxon>
        <taxon>Protaetiibacter</taxon>
    </lineage>
</organism>
<evidence type="ECO:0000313" key="4">
    <source>
        <dbReference type="EMBL" id="QEO09940.1"/>
    </source>
</evidence>
<sequence length="472" mass="50794">MATPAIDLEALRDTLAILGAELPSDSDAAIVRQLDAVEGLGRLVDALRVSLAGEVERRSSRFLGDEGLAARHGCRTGAALVERVTRVSEAEARRRVALGARLAPREQLGAILPPEYPQVAEAVARGELGSESARAIVRQLDQARHDGCPSVDDVAFAEHALVVLARTEPADLVAVHARAWREALDPDGAEPREERLHAQRRFTIGRERDGMTPFSGACDPASAALLRSAFSRRMAPGSGPRFLDAEEVTAAEEGTIGADDPRSREQRDFDVFMGLITAGVRAERDGVGSLHAPAVVTVTITAEELASGHGHGWFDDVAEPVSALTADALACDGGVRRAVLGAGGEVLELGRRDRLFSGAQRHALALRDGGCVWFGCTAPPAWTHAHHVIPWSRGGRTDVANGVLLCAFHHHFLHRHPEYRLRIHDGVAELLSPPHVDPQQQWRRTGRPRHQLTRRHARPSTGRSSPGTLGLG</sequence>
<feature type="domain" description="HNH nuclease" evidence="3">
    <location>
        <begin position="359"/>
        <end position="411"/>
    </location>
</feature>
<evidence type="ECO:0000259" key="3">
    <source>
        <dbReference type="SMART" id="SM00507"/>
    </source>
</evidence>
<evidence type="ECO:0000256" key="1">
    <source>
        <dbReference type="ARBA" id="ARBA00023450"/>
    </source>
</evidence>
<dbReference type="InterPro" id="IPR003870">
    <property type="entry name" value="DUF222"/>
</dbReference>
<feature type="region of interest" description="Disordered" evidence="2">
    <location>
        <begin position="433"/>
        <end position="472"/>
    </location>
</feature>
<reference evidence="4 5" key="1">
    <citation type="submission" date="2019-09" db="EMBL/GenBank/DDBJ databases">
        <title>Genome sequencing of strain KACC 19322.</title>
        <authorList>
            <person name="Heo J."/>
            <person name="Kim S.-J."/>
            <person name="Kim J.-S."/>
            <person name="Hong S.-B."/>
            <person name="Kwon S.-W."/>
        </authorList>
    </citation>
    <scope>NUCLEOTIDE SEQUENCE [LARGE SCALE GENOMIC DNA]</scope>
    <source>
        <strain evidence="4 5">KACC 19322</strain>
    </source>
</reference>
<keyword evidence="5" id="KW-1185">Reference proteome</keyword>
<evidence type="ECO:0000313" key="5">
    <source>
        <dbReference type="Proteomes" id="UP000322159"/>
    </source>
</evidence>
<dbReference type="KEGG" id="lyk:FLP23_07950"/>
<dbReference type="Pfam" id="PF01844">
    <property type="entry name" value="HNH"/>
    <property type="match status" value="1"/>
</dbReference>
<dbReference type="OrthoDB" id="5177627at2"/>
<gene>
    <name evidence="4" type="ORF">FLP23_07950</name>
</gene>
<name>A0A5C1Y8H4_9MICO</name>
<dbReference type="EMBL" id="CP043504">
    <property type="protein sequence ID" value="QEO09940.1"/>
    <property type="molecule type" value="Genomic_DNA"/>
</dbReference>
<dbReference type="SMART" id="SM00507">
    <property type="entry name" value="HNHc"/>
    <property type="match status" value="1"/>
</dbReference>
<comment type="similarity">
    <text evidence="1">Belongs to the Rv1128c/1148c/1588c/1702c/1945/3466 family.</text>
</comment>
<dbReference type="InterPro" id="IPR003615">
    <property type="entry name" value="HNH_nuc"/>
</dbReference>
<accession>A0A5C1Y8H4</accession>
<proteinExistence type="inferred from homology"/>
<dbReference type="InterPro" id="IPR002711">
    <property type="entry name" value="HNH"/>
</dbReference>
<feature type="compositionally biased region" description="Basic residues" evidence="2">
    <location>
        <begin position="444"/>
        <end position="458"/>
    </location>
</feature>
<dbReference type="Gene3D" id="1.10.30.50">
    <property type="match status" value="1"/>
</dbReference>
<evidence type="ECO:0000256" key="2">
    <source>
        <dbReference type="SAM" id="MobiDB-lite"/>
    </source>
</evidence>
<dbReference type="GO" id="GO:0008270">
    <property type="term" value="F:zinc ion binding"/>
    <property type="evidence" value="ECO:0007669"/>
    <property type="project" value="InterPro"/>
</dbReference>
<protein>
    <submittedName>
        <fullName evidence="4">DUF222 domain-containing protein</fullName>
    </submittedName>
</protein>
<feature type="compositionally biased region" description="Polar residues" evidence="2">
    <location>
        <begin position="461"/>
        <end position="472"/>
    </location>
</feature>
<dbReference type="RefSeq" id="WP_149325358.1">
    <property type="nucleotide sequence ID" value="NZ_CP043504.1"/>
</dbReference>
<dbReference type="Pfam" id="PF02720">
    <property type="entry name" value="DUF222"/>
    <property type="match status" value="1"/>
</dbReference>
<dbReference type="GO" id="GO:0003676">
    <property type="term" value="F:nucleic acid binding"/>
    <property type="evidence" value="ECO:0007669"/>
    <property type="project" value="InterPro"/>
</dbReference>
<dbReference type="GO" id="GO:0004519">
    <property type="term" value="F:endonuclease activity"/>
    <property type="evidence" value="ECO:0007669"/>
    <property type="project" value="InterPro"/>
</dbReference>
<dbReference type="AlphaFoldDB" id="A0A5C1Y8H4"/>
<dbReference type="CDD" id="cd00085">
    <property type="entry name" value="HNHc"/>
    <property type="match status" value="1"/>
</dbReference>
<dbReference type="Proteomes" id="UP000322159">
    <property type="component" value="Chromosome"/>
</dbReference>